<gene>
    <name evidence="1" type="ORF">HMPREF9391_0713</name>
</gene>
<dbReference type="PATRIC" id="fig|888818.3.peg.691"/>
<dbReference type="AlphaFoldDB" id="F2CD03"/>
<comment type="caution">
    <text evidence="1">The sequence shown here is derived from an EMBL/GenBank/DDBJ whole genome shotgun (WGS) entry which is preliminary data.</text>
</comment>
<reference evidence="1 2" key="1">
    <citation type="submission" date="2011-02" db="EMBL/GenBank/DDBJ databases">
        <authorList>
            <person name="Muzny D."/>
            <person name="Qin X."/>
            <person name="Deng J."/>
            <person name="Jiang H."/>
            <person name="Liu Y."/>
            <person name="Qu J."/>
            <person name="Song X.-Z."/>
            <person name="Zhang L."/>
            <person name="Thornton R."/>
            <person name="Coyle M."/>
            <person name="Francisco L."/>
            <person name="Jackson L."/>
            <person name="Javaid M."/>
            <person name="Korchina V."/>
            <person name="Kovar C."/>
            <person name="Mata R."/>
            <person name="Mathew T."/>
            <person name="Ngo R."/>
            <person name="Nguyen L."/>
            <person name="Nguyen N."/>
            <person name="Okwuonu G."/>
            <person name="Ongeri F."/>
            <person name="Pham C."/>
            <person name="Simmons D."/>
            <person name="Wilczek-Boney K."/>
            <person name="Hale W."/>
            <person name="Jakkamsetti A."/>
            <person name="Pham P."/>
            <person name="Ruth R."/>
            <person name="San Lucas F."/>
            <person name="Warren J."/>
            <person name="Zhang J."/>
            <person name="Zhao Z."/>
            <person name="Zhou C."/>
            <person name="Zhu D."/>
            <person name="Lee S."/>
            <person name="Bess C."/>
            <person name="Blankenburg K."/>
            <person name="Forbes L."/>
            <person name="Fu Q."/>
            <person name="Gubbala S."/>
            <person name="Hirani K."/>
            <person name="Jayaseelan J.C."/>
            <person name="Lara F."/>
            <person name="Munidasa M."/>
            <person name="Palculict T."/>
            <person name="Patil S."/>
            <person name="Pu L.-L."/>
            <person name="Saada N."/>
            <person name="Tang L."/>
            <person name="Weissenberger G."/>
            <person name="Zhu Y."/>
            <person name="Hemphill L."/>
            <person name="Shang Y."/>
            <person name="Youmans B."/>
            <person name="Ayvaz T."/>
            <person name="Ross M."/>
            <person name="Santibanez J."/>
            <person name="Aqrawi P."/>
            <person name="Gross S."/>
            <person name="Joshi V."/>
            <person name="Fowler G."/>
            <person name="Nazareth L."/>
            <person name="Reid J."/>
            <person name="Worley K."/>
            <person name="Petrosino J."/>
            <person name="Highlander S."/>
            <person name="Gibbs R."/>
        </authorList>
    </citation>
    <scope>NUCLEOTIDE SEQUENCE [LARGE SCALE GENOMIC DNA]</scope>
    <source>
        <strain evidence="1 2">SK408</strain>
    </source>
</reference>
<accession>F2CD03</accession>
<evidence type="ECO:0000313" key="1">
    <source>
        <dbReference type="EMBL" id="EGF19711.1"/>
    </source>
</evidence>
<sequence length="103" mass="12461">MLYQYQDGRNTMKLRDILDKEFEEIVTEFQNRGIIFEGQFKIMTSMFCKKYSMGFCKLLKEETGLNVWYGYQVPYFFYYDSERYDNKTASLVAEEYQIKKGNL</sequence>
<protein>
    <submittedName>
        <fullName evidence="1">Uncharacterized protein</fullName>
    </submittedName>
</protein>
<proteinExistence type="predicted"/>
<dbReference type="EMBL" id="AFBE01000003">
    <property type="protein sequence ID" value="EGF19711.1"/>
    <property type="molecule type" value="Genomic_DNA"/>
</dbReference>
<evidence type="ECO:0000313" key="2">
    <source>
        <dbReference type="Proteomes" id="UP000004826"/>
    </source>
</evidence>
<dbReference type="HOGENOM" id="CLU_2412002_0_0_9"/>
<dbReference type="Proteomes" id="UP000004826">
    <property type="component" value="Unassembled WGS sequence"/>
</dbReference>
<name>F2CD03_STRSA</name>
<organism evidence="1 2">
    <name type="scientific">Streptococcus sanguinis SK408</name>
    <dbReference type="NCBI Taxonomy" id="888818"/>
    <lineage>
        <taxon>Bacteria</taxon>
        <taxon>Bacillati</taxon>
        <taxon>Bacillota</taxon>
        <taxon>Bacilli</taxon>
        <taxon>Lactobacillales</taxon>
        <taxon>Streptococcaceae</taxon>
        <taxon>Streptococcus</taxon>
    </lineage>
</organism>